<dbReference type="SUPFAM" id="SSF88946">
    <property type="entry name" value="Sigma2 domain of RNA polymerase sigma factors"/>
    <property type="match status" value="1"/>
</dbReference>
<dbReference type="Proteomes" id="UP000245627">
    <property type="component" value="Unassembled WGS sequence"/>
</dbReference>
<keyword evidence="2" id="KW-0805">Transcription regulation</keyword>
<reference evidence="6 7" key="1">
    <citation type="submission" date="2018-04" db="EMBL/GenBank/DDBJ databases">
        <title>Sphingobacterium cortibacter sp. nov.</title>
        <authorList>
            <person name="Li Y."/>
        </authorList>
    </citation>
    <scope>NUCLEOTIDE SEQUENCE [LARGE SCALE GENOMIC DNA]</scope>
    <source>
        <strain evidence="6 7">2c-3</strain>
    </source>
</reference>
<dbReference type="InterPro" id="IPR036388">
    <property type="entry name" value="WH-like_DNA-bd_sf"/>
</dbReference>
<organism evidence="6 7">
    <name type="scientific">Sphingobacterium corticibacter</name>
    <dbReference type="NCBI Taxonomy" id="2171749"/>
    <lineage>
        <taxon>Bacteria</taxon>
        <taxon>Pseudomonadati</taxon>
        <taxon>Bacteroidota</taxon>
        <taxon>Sphingobacteriia</taxon>
        <taxon>Sphingobacteriales</taxon>
        <taxon>Sphingobacteriaceae</taxon>
        <taxon>Sphingobacterium</taxon>
    </lineage>
</organism>
<evidence type="ECO:0000256" key="3">
    <source>
        <dbReference type="ARBA" id="ARBA00023082"/>
    </source>
</evidence>
<dbReference type="EMBL" id="QDKG01000005">
    <property type="protein sequence ID" value="PVH24666.1"/>
    <property type="molecule type" value="Genomic_DNA"/>
</dbReference>
<name>A0A2T8HGT8_9SPHI</name>
<dbReference type="InterPro" id="IPR013249">
    <property type="entry name" value="RNA_pol_sigma70_r4_t2"/>
</dbReference>
<evidence type="ECO:0000256" key="4">
    <source>
        <dbReference type="ARBA" id="ARBA00023163"/>
    </source>
</evidence>
<dbReference type="SUPFAM" id="SSF88659">
    <property type="entry name" value="Sigma3 and sigma4 domains of RNA polymerase sigma factors"/>
    <property type="match status" value="1"/>
</dbReference>
<dbReference type="NCBIfam" id="TIGR02937">
    <property type="entry name" value="sigma70-ECF"/>
    <property type="match status" value="1"/>
</dbReference>
<gene>
    <name evidence="6" type="ORF">DC487_14165</name>
</gene>
<comment type="similarity">
    <text evidence="1">Belongs to the sigma-70 factor family. ECF subfamily.</text>
</comment>
<dbReference type="Gene3D" id="1.10.10.10">
    <property type="entry name" value="Winged helix-like DNA-binding domain superfamily/Winged helix DNA-binding domain"/>
    <property type="match status" value="1"/>
</dbReference>
<dbReference type="GO" id="GO:0003677">
    <property type="term" value="F:DNA binding"/>
    <property type="evidence" value="ECO:0007669"/>
    <property type="project" value="InterPro"/>
</dbReference>
<keyword evidence="4" id="KW-0804">Transcription</keyword>
<dbReference type="GO" id="GO:0016987">
    <property type="term" value="F:sigma factor activity"/>
    <property type="evidence" value="ECO:0007669"/>
    <property type="project" value="UniProtKB-KW"/>
</dbReference>
<evidence type="ECO:0000259" key="5">
    <source>
        <dbReference type="Pfam" id="PF08281"/>
    </source>
</evidence>
<dbReference type="GO" id="GO:0006352">
    <property type="term" value="P:DNA-templated transcription initiation"/>
    <property type="evidence" value="ECO:0007669"/>
    <property type="project" value="InterPro"/>
</dbReference>
<keyword evidence="3" id="KW-0731">Sigma factor</keyword>
<accession>A0A2T8HGT8</accession>
<dbReference type="PANTHER" id="PTHR43133">
    <property type="entry name" value="RNA POLYMERASE ECF-TYPE SIGMA FACTO"/>
    <property type="match status" value="1"/>
</dbReference>
<dbReference type="InterPro" id="IPR039425">
    <property type="entry name" value="RNA_pol_sigma-70-like"/>
</dbReference>
<sequence length="203" mass="23804">MVFSTIRSQSYNEEYMTSPTIDNKIYLQDVDHFQSVYRDFFAPLCLFASKFIPENEKDLVNSLFVKLWQREMAFDSYEHCRNYLYKAVHHACLDELSLQKNSRLREDGYARSMPLEDAAVDHVIIENEYWAMIFRGLEKLPAAYSNVLTMSYVEGLKNQEIAQELNLSMQTVKNQKSKGLKLLRSLLLKHASIPTLLYWLLNL</sequence>
<evidence type="ECO:0000256" key="2">
    <source>
        <dbReference type="ARBA" id="ARBA00023015"/>
    </source>
</evidence>
<feature type="domain" description="RNA polymerase sigma factor 70 region 4 type 2" evidence="5">
    <location>
        <begin position="136"/>
        <end position="183"/>
    </location>
</feature>
<evidence type="ECO:0000313" key="6">
    <source>
        <dbReference type="EMBL" id="PVH24666.1"/>
    </source>
</evidence>
<dbReference type="AlphaFoldDB" id="A0A2T8HGT8"/>
<dbReference type="InterPro" id="IPR013324">
    <property type="entry name" value="RNA_pol_sigma_r3/r4-like"/>
</dbReference>
<evidence type="ECO:0000256" key="1">
    <source>
        <dbReference type="ARBA" id="ARBA00010641"/>
    </source>
</evidence>
<comment type="caution">
    <text evidence="6">The sequence shown here is derived from an EMBL/GenBank/DDBJ whole genome shotgun (WGS) entry which is preliminary data.</text>
</comment>
<dbReference type="InterPro" id="IPR013325">
    <property type="entry name" value="RNA_pol_sigma_r2"/>
</dbReference>
<dbReference type="InterPro" id="IPR014284">
    <property type="entry name" value="RNA_pol_sigma-70_dom"/>
</dbReference>
<evidence type="ECO:0000313" key="7">
    <source>
        <dbReference type="Proteomes" id="UP000245627"/>
    </source>
</evidence>
<proteinExistence type="inferred from homology"/>
<keyword evidence="7" id="KW-1185">Reference proteome</keyword>
<dbReference type="Pfam" id="PF08281">
    <property type="entry name" value="Sigma70_r4_2"/>
    <property type="match status" value="1"/>
</dbReference>
<dbReference type="Gene3D" id="1.10.1740.10">
    <property type="match status" value="1"/>
</dbReference>
<protein>
    <submittedName>
        <fullName evidence="6">RNA polymerase</fullName>
    </submittedName>
</protein>
<dbReference type="PANTHER" id="PTHR43133:SF46">
    <property type="entry name" value="RNA POLYMERASE SIGMA-70 FACTOR ECF SUBFAMILY"/>
    <property type="match status" value="1"/>
</dbReference>